<gene>
    <name evidence="2" type="ORF">G9U52_01800</name>
</gene>
<sequence length="48" mass="5361">MLWTIFAVILILWGLGFAFDVAGGLIHILLVLAVISLVFNLFSSRRSR</sequence>
<keyword evidence="3" id="KW-1185">Reference proteome</keyword>
<protein>
    <submittedName>
        <fullName evidence="2">Lmo0937 family membrane protein</fullName>
    </submittedName>
</protein>
<keyword evidence="1" id="KW-1133">Transmembrane helix</keyword>
<evidence type="ECO:0000313" key="2">
    <source>
        <dbReference type="EMBL" id="NHN28560.1"/>
    </source>
</evidence>
<dbReference type="RefSeq" id="WP_166145276.1">
    <property type="nucleotide sequence ID" value="NZ_JAAOIW010000001.1"/>
</dbReference>
<reference evidence="2" key="1">
    <citation type="submission" date="2020-03" db="EMBL/GenBank/DDBJ databases">
        <title>Draft sequencing of Paenibacilllus sp. S3N08.</title>
        <authorList>
            <person name="Kim D.-U."/>
        </authorList>
    </citation>
    <scope>NUCLEOTIDE SEQUENCE</scope>
    <source>
        <strain evidence="2">S3N08</strain>
    </source>
</reference>
<proteinExistence type="predicted"/>
<evidence type="ECO:0000313" key="3">
    <source>
        <dbReference type="Proteomes" id="UP001165962"/>
    </source>
</evidence>
<dbReference type="Pfam" id="PF18919">
    <property type="entry name" value="DUF5670"/>
    <property type="match status" value="1"/>
</dbReference>
<comment type="caution">
    <text evidence="2">The sequence shown here is derived from an EMBL/GenBank/DDBJ whole genome shotgun (WGS) entry which is preliminary data.</text>
</comment>
<organism evidence="2 3">
    <name type="scientific">Paenibacillus agricola</name>
    <dbReference type="NCBI Taxonomy" id="2716264"/>
    <lineage>
        <taxon>Bacteria</taxon>
        <taxon>Bacillati</taxon>
        <taxon>Bacillota</taxon>
        <taxon>Bacilli</taxon>
        <taxon>Bacillales</taxon>
        <taxon>Paenibacillaceae</taxon>
        <taxon>Paenibacillus</taxon>
    </lineage>
</organism>
<name>A0ABX0J401_9BACL</name>
<dbReference type="NCBIfam" id="NF033488">
    <property type="entry name" value="lmo0937_fam_TM"/>
    <property type="match status" value="1"/>
</dbReference>
<dbReference type="InterPro" id="IPR043727">
    <property type="entry name" value="Lmo0937-like"/>
</dbReference>
<feature type="transmembrane region" description="Helical" evidence="1">
    <location>
        <begin position="28"/>
        <end position="44"/>
    </location>
</feature>
<evidence type="ECO:0000256" key="1">
    <source>
        <dbReference type="SAM" id="Phobius"/>
    </source>
</evidence>
<dbReference type="Proteomes" id="UP001165962">
    <property type="component" value="Unassembled WGS sequence"/>
</dbReference>
<accession>A0ABX0J401</accession>
<keyword evidence="1" id="KW-0472">Membrane</keyword>
<dbReference type="EMBL" id="JAAOIW010000001">
    <property type="protein sequence ID" value="NHN28560.1"/>
    <property type="molecule type" value="Genomic_DNA"/>
</dbReference>
<keyword evidence="1" id="KW-0812">Transmembrane</keyword>